<dbReference type="EMBL" id="LMAW01003082">
    <property type="protein sequence ID" value="KQK74124.1"/>
    <property type="molecule type" value="Genomic_DNA"/>
</dbReference>
<keyword evidence="2" id="KW-0472">Membrane</keyword>
<organism evidence="5 6">
    <name type="scientific">Amazona aestiva</name>
    <name type="common">Blue-fronted Amazon parrot</name>
    <dbReference type="NCBI Taxonomy" id="12930"/>
    <lineage>
        <taxon>Eukaryota</taxon>
        <taxon>Metazoa</taxon>
        <taxon>Chordata</taxon>
        <taxon>Craniata</taxon>
        <taxon>Vertebrata</taxon>
        <taxon>Euteleostomi</taxon>
        <taxon>Archelosauria</taxon>
        <taxon>Archosauria</taxon>
        <taxon>Dinosauria</taxon>
        <taxon>Saurischia</taxon>
        <taxon>Theropoda</taxon>
        <taxon>Coelurosauria</taxon>
        <taxon>Aves</taxon>
        <taxon>Neognathae</taxon>
        <taxon>Neoaves</taxon>
        <taxon>Telluraves</taxon>
        <taxon>Australaves</taxon>
        <taxon>Psittaciformes</taxon>
        <taxon>Psittacidae</taxon>
        <taxon>Amazona</taxon>
    </lineage>
</organism>
<gene>
    <name evidence="5" type="ORF">AAES_158813</name>
</gene>
<dbReference type="GO" id="GO:0007165">
    <property type="term" value="P:signal transduction"/>
    <property type="evidence" value="ECO:0007669"/>
    <property type="project" value="InterPro"/>
</dbReference>
<keyword evidence="2" id="KW-1133">Transmembrane helix</keyword>
<keyword evidence="6" id="KW-1185">Reference proteome</keyword>
<sequence length="226" mass="25046">MLVPVGLILLLLAACSRCKDTVAASVGSHTMSRIADLLSPSECLRLRLLLSGPEELGERELQRLSEENNRIPRRHRRDLRGPVGCSETLREWLGRAGEVLTWDRLARGLRRIERPDIALELGKNLNQDRSLELLRNVGGYGRAAERPRSPLLLQGERRRRERDRRSPSGDLGDLVVERRPPPPYTRSLLGWVVPVASGILGGFLASILLAAVAVSSCCWLQGLDAA</sequence>
<reference evidence="5 6" key="1">
    <citation type="submission" date="2015-10" db="EMBL/GenBank/DDBJ databases">
        <authorList>
            <person name="Gilbert D.G."/>
        </authorList>
    </citation>
    <scope>NUCLEOTIDE SEQUENCE [LARGE SCALE GENOMIC DNA]</scope>
    <source>
        <strain evidence="5">FVVF132</strain>
    </source>
</reference>
<evidence type="ECO:0000313" key="5">
    <source>
        <dbReference type="EMBL" id="KQK74124.1"/>
    </source>
</evidence>
<comment type="caution">
    <text evidence="5">The sequence shown here is derived from an EMBL/GenBank/DDBJ whole genome shotgun (WGS) entry which is preliminary data.</text>
</comment>
<feature type="chain" id="PRO_5006206356" description="Death domain-containing protein" evidence="3">
    <location>
        <begin position="19"/>
        <end position="226"/>
    </location>
</feature>
<keyword evidence="3" id="KW-0732">Signal</keyword>
<feature type="signal peptide" evidence="3">
    <location>
        <begin position="1"/>
        <end position="18"/>
    </location>
</feature>
<keyword evidence="2" id="KW-0812">Transmembrane</keyword>
<proteinExistence type="predicted"/>
<feature type="region of interest" description="Disordered" evidence="1">
    <location>
        <begin position="151"/>
        <end position="178"/>
    </location>
</feature>
<dbReference type="InterPro" id="IPR011029">
    <property type="entry name" value="DEATH-like_dom_sf"/>
</dbReference>
<dbReference type="AlphaFoldDB" id="A0A0Q3PCZ4"/>
<evidence type="ECO:0000256" key="1">
    <source>
        <dbReference type="SAM" id="MobiDB-lite"/>
    </source>
</evidence>
<protein>
    <recommendedName>
        <fullName evidence="4">Death domain-containing protein</fullName>
    </recommendedName>
</protein>
<dbReference type="Gene3D" id="1.10.533.10">
    <property type="entry name" value="Death Domain, Fas"/>
    <property type="match status" value="1"/>
</dbReference>
<dbReference type="InterPro" id="IPR000488">
    <property type="entry name" value="Death_dom"/>
</dbReference>
<dbReference type="Proteomes" id="UP000051836">
    <property type="component" value="Unassembled WGS sequence"/>
</dbReference>
<feature type="transmembrane region" description="Helical" evidence="2">
    <location>
        <begin position="188"/>
        <end position="214"/>
    </location>
</feature>
<name>A0A0Q3PCZ4_AMAAE</name>
<evidence type="ECO:0000259" key="4">
    <source>
        <dbReference type="PROSITE" id="PS50017"/>
    </source>
</evidence>
<dbReference type="CDD" id="cd01670">
    <property type="entry name" value="Death"/>
    <property type="match status" value="1"/>
</dbReference>
<evidence type="ECO:0000313" key="6">
    <source>
        <dbReference type="Proteomes" id="UP000051836"/>
    </source>
</evidence>
<accession>A0A0Q3PCZ4</accession>
<evidence type="ECO:0000256" key="2">
    <source>
        <dbReference type="SAM" id="Phobius"/>
    </source>
</evidence>
<evidence type="ECO:0000256" key="3">
    <source>
        <dbReference type="SAM" id="SignalP"/>
    </source>
</evidence>
<dbReference type="OrthoDB" id="9049812at2759"/>
<feature type="domain" description="Death" evidence="4">
    <location>
        <begin position="55"/>
        <end position="125"/>
    </location>
</feature>
<dbReference type="PROSITE" id="PS50017">
    <property type="entry name" value="DEATH_DOMAIN"/>
    <property type="match status" value="1"/>
</dbReference>
<feature type="compositionally biased region" description="Basic and acidic residues" evidence="1">
    <location>
        <begin position="155"/>
        <end position="167"/>
    </location>
</feature>